<evidence type="ECO:0000313" key="2">
    <source>
        <dbReference type="WBParaSite" id="jg22459"/>
    </source>
</evidence>
<dbReference type="InterPro" id="IPR038765">
    <property type="entry name" value="Papain-like_cys_pep_sf"/>
</dbReference>
<dbReference type="InterPro" id="IPR024453">
    <property type="entry name" value="Peptidase_C92"/>
</dbReference>
<dbReference type="Gene3D" id="3.90.1720.10">
    <property type="entry name" value="endopeptidase domain like (from Nostoc punctiforme)"/>
    <property type="match status" value="1"/>
</dbReference>
<accession>A0A915DQ49</accession>
<dbReference type="SUPFAM" id="SSF54001">
    <property type="entry name" value="Cysteine proteinases"/>
    <property type="match status" value="1"/>
</dbReference>
<dbReference type="Pfam" id="PF05708">
    <property type="entry name" value="Peptidase_C92"/>
    <property type="match status" value="1"/>
</dbReference>
<sequence length="178" mass="19456">MCNGHKGQSSHTEAHAASFSPKTFFSGATVNPGDFVFFYHSTNPAGCSDATEDAVARKNAIVGCSTAEFSIYHVAMMVSPTEIVHATKIKGVIRESLAAAVKREKPDKIELTLVGLDTKWKNKAVEWAGKKIGAGYNPLFLPHCENAEGRCYYCSEFVQEAYIETKEKNEADPFPNTT</sequence>
<proteinExistence type="predicted"/>
<dbReference type="Proteomes" id="UP000887574">
    <property type="component" value="Unplaced"/>
</dbReference>
<dbReference type="WBParaSite" id="jg22459">
    <property type="protein sequence ID" value="jg22459"/>
    <property type="gene ID" value="jg22459"/>
</dbReference>
<reference evidence="2" key="1">
    <citation type="submission" date="2022-11" db="UniProtKB">
        <authorList>
            <consortium name="WormBaseParasite"/>
        </authorList>
    </citation>
    <scope>IDENTIFICATION</scope>
</reference>
<dbReference type="AlphaFoldDB" id="A0A915DQ49"/>
<protein>
    <submittedName>
        <fullName evidence="2">Uncharacterized protein</fullName>
    </submittedName>
</protein>
<evidence type="ECO:0000313" key="1">
    <source>
        <dbReference type="Proteomes" id="UP000887574"/>
    </source>
</evidence>
<name>A0A915DQ49_9BILA</name>
<organism evidence="1 2">
    <name type="scientific">Ditylenchus dipsaci</name>
    <dbReference type="NCBI Taxonomy" id="166011"/>
    <lineage>
        <taxon>Eukaryota</taxon>
        <taxon>Metazoa</taxon>
        <taxon>Ecdysozoa</taxon>
        <taxon>Nematoda</taxon>
        <taxon>Chromadorea</taxon>
        <taxon>Rhabditida</taxon>
        <taxon>Tylenchina</taxon>
        <taxon>Tylenchomorpha</taxon>
        <taxon>Sphaerularioidea</taxon>
        <taxon>Anguinidae</taxon>
        <taxon>Anguininae</taxon>
        <taxon>Ditylenchus</taxon>
    </lineage>
</organism>
<keyword evidence="1" id="KW-1185">Reference proteome</keyword>